<evidence type="ECO:0000313" key="2">
    <source>
        <dbReference type="Proteomes" id="UP000076532"/>
    </source>
</evidence>
<dbReference type="EMBL" id="KV417749">
    <property type="protein sequence ID" value="KZP07480.1"/>
    <property type="molecule type" value="Genomic_DNA"/>
</dbReference>
<gene>
    <name evidence="1" type="ORF">FIBSPDRAFT_939480</name>
</gene>
<accession>A0A167XRB4</accession>
<name>A0A167XRB4_9AGAM</name>
<dbReference type="AlphaFoldDB" id="A0A167XRB4"/>
<reference evidence="1 2" key="1">
    <citation type="journal article" date="2016" name="Mol. Biol. Evol.">
        <title>Comparative Genomics of Early-Diverging Mushroom-Forming Fungi Provides Insights into the Origins of Lignocellulose Decay Capabilities.</title>
        <authorList>
            <person name="Nagy L.G."/>
            <person name="Riley R."/>
            <person name="Tritt A."/>
            <person name="Adam C."/>
            <person name="Daum C."/>
            <person name="Floudas D."/>
            <person name="Sun H."/>
            <person name="Yadav J.S."/>
            <person name="Pangilinan J."/>
            <person name="Larsson K.H."/>
            <person name="Matsuura K."/>
            <person name="Barry K."/>
            <person name="Labutti K."/>
            <person name="Kuo R."/>
            <person name="Ohm R.A."/>
            <person name="Bhattacharya S.S."/>
            <person name="Shirouzu T."/>
            <person name="Yoshinaga Y."/>
            <person name="Martin F.M."/>
            <person name="Grigoriev I.V."/>
            <person name="Hibbett D.S."/>
        </authorList>
    </citation>
    <scope>NUCLEOTIDE SEQUENCE [LARGE SCALE GENOMIC DNA]</scope>
    <source>
        <strain evidence="1 2">CBS 109695</strain>
    </source>
</reference>
<proteinExistence type="predicted"/>
<sequence length="277" mass="30766">MGLPQNLQGMANCKPTFVTTDTSGGSVTNINGDYIKGQRLEVNGDYIACANINVNPPDSKEQNGRFLPNPPPNLIRFLVFKMFVRMTNARAECRSDIEPSPFEFKLISLCGLVIKLHPRSAFVIHVRVANALAKCRSNINPFPSKYQQIDWTVFLSIPRCSCAAHDQHRSHVISATYTTAKWLGWRIDARTFGWIPGWLIQEVNHSLGNLQEFDCALAQFYLLLENNLSVHGGARHSGKDAKELCSVGPELARVLMCRARSEGGKGGARNEKKGPDK</sequence>
<dbReference type="Proteomes" id="UP000076532">
    <property type="component" value="Unassembled WGS sequence"/>
</dbReference>
<organism evidence="1 2">
    <name type="scientific">Athelia psychrophila</name>
    <dbReference type="NCBI Taxonomy" id="1759441"/>
    <lineage>
        <taxon>Eukaryota</taxon>
        <taxon>Fungi</taxon>
        <taxon>Dikarya</taxon>
        <taxon>Basidiomycota</taxon>
        <taxon>Agaricomycotina</taxon>
        <taxon>Agaricomycetes</taxon>
        <taxon>Agaricomycetidae</taxon>
        <taxon>Atheliales</taxon>
        <taxon>Atheliaceae</taxon>
        <taxon>Athelia</taxon>
    </lineage>
</organism>
<keyword evidence="2" id="KW-1185">Reference proteome</keyword>
<evidence type="ECO:0000313" key="1">
    <source>
        <dbReference type="EMBL" id="KZP07480.1"/>
    </source>
</evidence>
<protein>
    <submittedName>
        <fullName evidence="1">Uncharacterized protein</fullName>
    </submittedName>
</protein>